<dbReference type="ExpressionAtlas" id="R7WAK2">
    <property type="expression patterns" value="baseline"/>
</dbReference>
<dbReference type="PANTHER" id="PTHR34396">
    <property type="entry name" value="OS03G0264950 PROTEIN-RELATED"/>
    <property type="match status" value="1"/>
</dbReference>
<dbReference type="EnsemblPlants" id="EMT18673">
    <property type="protein sequence ID" value="EMT18673"/>
    <property type="gene ID" value="F775_22641"/>
</dbReference>
<dbReference type="InterPro" id="IPR036236">
    <property type="entry name" value="Znf_C2H2_sf"/>
</dbReference>
<proteinExistence type="predicted"/>
<keyword evidence="3" id="KW-0862">Zinc</keyword>
<evidence type="ECO:0000313" key="5">
    <source>
        <dbReference type="EnsemblPlants" id="EMT18673"/>
    </source>
</evidence>
<dbReference type="GO" id="GO:0006357">
    <property type="term" value="P:regulation of transcription by RNA polymerase II"/>
    <property type="evidence" value="ECO:0007669"/>
    <property type="project" value="TreeGrafter"/>
</dbReference>
<feature type="compositionally biased region" description="Polar residues" evidence="4">
    <location>
        <begin position="118"/>
        <end position="128"/>
    </location>
</feature>
<keyword evidence="2" id="KW-0863">Zinc-finger</keyword>
<feature type="region of interest" description="Disordered" evidence="4">
    <location>
        <begin position="103"/>
        <end position="137"/>
    </location>
</feature>
<dbReference type="GO" id="GO:1990837">
    <property type="term" value="F:sequence-specific double-stranded DNA binding"/>
    <property type="evidence" value="ECO:0007669"/>
    <property type="project" value="TreeGrafter"/>
</dbReference>
<dbReference type="SUPFAM" id="SSF57667">
    <property type="entry name" value="beta-beta-alpha zinc fingers"/>
    <property type="match status" value="1"/>
</dbReference>
<feature type="region of interest" description="Disordered" evidence="4">
    <location>
        <begin position="184"/>
        <end position="205"/>
    </location>
</feature>
<protein>
    <submittedName>
        <fullName evidence="5">Uncharacterized protein</fullName>
    </submittedName>
</protein>
<sequence length="349" mass="38565">MEAAIAWLVQTIFATLLVDKMEEWTRQVGLADDVERLQSEAERVEMELLYDADDIVDELDYYRLQQQVEGGTPTATVDDHSSRIMPTPLDFLVHVVSSTATVDDAQGVHAQERVDPSRGNSDIPTSSRGGKKRRSKAWENFDVTEEDDSEKPVKARCKHCLTEVKCGTMNGTSGMHNHNRICKKKPAEQNGHPPNPSSTGDATANATSVLVGDSSGRKRRRTSEEPVQILAANTDTPWDKAELSNRMQQITDQLQVIRGEASEVLKLYGLDSASSSIHSASTTANQHLRTSSLAPRKVYGRVVERNYIMKLIAENKSDGITVLPIVGIAGVGKSFYELASYLLPRKSWL</sequence>
<dbReference type="SMART" id="SM00614">
    <property type="entry name" value="ZnF_BED"/>
    <property type="match status" value="1"/>
</dbReference>
<dbReference type="GO" id="GO:0008270">
    <property type="term" value="F:zinc ion binding"/>
    <property type="evidence" value="ECO:0007669"/>
    <property type="project" value="UniProtKB-KW"/>
</dbReference>
<dbReference type="PROSITE" id="PS50808">
    <property type="entry name" value="ZF_BED"/>
    <property type="match status" value="1"/>
</dbReference>
<evidence type="ECO:0000256" key="3">
    <source>
        <dbReference type="ARBA" id="ARBA00022833"/>
    </source>
</evidence>
<evidence type="ECO:0000256" key="4">
    <source>
        <dbReference type="SAM" id="MobiDB-lite"/>
    </source>
</evidence>
<organism evidence="5">
    <name type="scientific">Aegilops tauschii</name>
    <name type="common">Tausch's goatgrass</name>
    <name type="synonym">Aegilops squarrosa</name>
    <dbReference type="NCBI Taxonomy" id="37682"/>
    <lineage>
        <taxon>Eukaryota</taxon>
        <taxon>Viridiplantae</taxon>
        <taxon>Streptophyta</taxon>
        <taxon>Embryophyta</taxon>
        <taxon>Tracheophyta</taxon>
        <taxon>Spermatophyta</taxon>
        <taxon>Magnoliopsida</taxon>
        <taxon>Liliopsida</taxon>
        <taxon>Poales</taxon>
        <taxon>Poaceae</taxon>
        <taxon>BOP clade</taxon>
        <taxon>Pooideae</taxon>
        <taxon>Triticodae</taxon>
        <taxon>Triticeae</taxon>
        <taxon>Triticinae</taxon>
        <taxon>Aegilops</taxon>
    </lineage>
</organism>
<dbReference type="AlphaFoldDB" id="R7WAK2"/>
<accession>R7WAK2</accession>
<reference evidence="5" key="1">
    <citation type="submission" date="2015-06" db="UniProtKB">
        <authorList>
            <consortium name="EnsemblPlants"/>
        </authorList>
    </citation>
    <scope>IDENTIFICATION</scope>
</reference>
<evidence type="ECO:0000256" key="1">
    <source>
        <dbReference type="ARBA" id="ARBA00022723"/>
    </source>
</evidence>
<dbReference type="GO" id="GO:0005634">
    <property type="term" value="C:nucleus"/>
    <property type="evidence" value="ECO:0007669"/>
    <property type="project" value="TreeGrafter"/>
</dbReference>
<evidence type="ECO:0000256" key="2">
    <source>
        <dbReference type="ARBA" id="ARBA00022771"/>
    </source>
</evidence>
<dbReference type="InterPro" id="IPR003656">
    <property type="entry name" value="Znf_BED"/>
</dbReference>
<dbReference type="InterPro" id="IPR053031">
    <property type="entry name" value="Cuticle_assoc_protein"/>
</dbReference>
<dbReference type="PANTHER" id="PTHR34396:SF27">
    <property type="entry name" value="OS08G0208700 PROTEIN"/>
    <property type="match status" value="1"/>
</dbReference>
<keyword evidence="1" id="KW-0479">Metal-binding</keyword>
<name>R7WAK2_AEGTA</name>